<sequence length="218" mass="24370">MGLMLEIRRPISHWKKNNLVLEPNDGGLVLCNPDKQEIKDLKFQSCSWCVKNEGPNRGGCDEEGHDLVAVVLVGGLKLSYVASGECCLYGAMKEMVECAKFGSSFESGLEKWGGVIDTVEEEAKAVKGNCKVTFRSLDGKWIRGNRSYIMKERCEERIKEKLKINHEKTACVTEVVKHVTDMGEYSVQRTNNKKLVINLRNQLMYANGGSFGDCLAPM</sequence>
<name>A0A9Q1K480_9CARY</name>
<protein>
    <submittedName>
        <fullName evidence="1">Uncharacterized protein</fullName>
    </submittedName>
</protein>
<evidence type="ECO:0000313" key="1">
    <source>
        <dbReference type="EMBL" id="KAJ8436131.1"/>
    </source>
</evidence>
<evidence type="ECO:0000313" key="2">
    <source>
        <dbReference type="Proteomes" id="UP001153076"/>
    </source>
</evidence>
<proteinExistence type="predicted"/>
<organism evidence="1 2">
    <name type="scientific">Carnegiea gigantea</name>
    <dbReference type="NCBI Taxonomy" id="171969"/>
    <lineage>
        <taxon>Eukaryota</taxon>
        <taxon>Viridiplantae</taxon>
        <taxon>Streptophyta</taxon>
        <taxon>Embryophyta</taxon>
        <taxon>Tracheophyta</taxon>
        <taxon>Spermatophyta</taxon>
        <taxon>Magnoliopsida</taxon>
        <taxon>eudicotyledons</taxon>
        <taxon>Gunneridae</taxon>
        <taxon>Pentapetalae</taxon>
        <taxon>Caryophyllales</taxon>
        <taxon>Cactineae</taxon>
        <taxon>Cactaceae</taxon>
        <taxon>Cactoideae</taxon>
        <taxon>Echinocereeae</taxon>
        <taxon>Carnegiea</taxon>
    </lineage>
</organism>
<gene>
    <name evidence="1" type="ORF">Cgig2_001158</name>
</gene>
<comment type="caution">
    <text evidence="1">The sequence shown here is derived from an EMBL/GenBank/DDBJ whole genome shotgun (WGS) entry which is preliminary data.</text>
</comment>
<dbReference type="AlphaFoldDB" id="A0A9Q1K480"/>
<dbReference type="EMBL" id="JAKOGI010000364">
    <property type="protein sequence ID" value="KAJ8436131.1"/>
    <property type="molecule type" value="Genomic_DNA"/>
</dbReference>
<reference evidence="1" key="1">
    <citation type="submission" date="2022-04" db="EMBL/GenBank/DDBJ databases">
        <title>Carnegiea gigantea Genome sequencing and assembly v2.</title>
        <authorList>
            <person name="Copetti D."/>
            <person name="Sanderson M.J."/>
            <person name="Burquez A."/>
            <person name="Wojciechowski M.F."/>
        </authorList>
    </citation>
    <scope>NUCLEOTIDE SEQUENCE</scope>
    <source>
        <strain evidence="1">SGP5-SGP5p</strain>
        <tissue evidence="1">Aerial part</tissue>
    </source>
</reference>
<keyword evidence="2" id="KW-1185">Reference proteome</keyword>
<dbReference type="Proteomes" id="UP001153076">
    <property type="component" value="Unassembled WGS sequence"/>
</dbReference>
<accession>A0A9Q1K480</accession>